<reference evidence="14 15" key="1">
    <citation type="journal article" date="2003" name="Int. J. Syst. Evol. Microbiol.">
        <title>Bacillus nealsonii sp. nov., isolated from a spacecraft-assembly facility, whose spores are gamma-radiation resistant.</title>
        <authorList>
            <person name="Venkateswaran K."/>
            <person name="Kempf M."/>
            <person name="Chen F."/>
            <person name="Satomi M."/>
            <person name="Nicholson W."/>
            <person name="Kern R."/>
        </authorList>
    </citation>
    <scope>NUCLEOTIDE SEQUENCE [LARGE SCALE GENOMIC DNA]</scope>
    <source>
        <strain evidence="14 15">FO-92</strain>
    </source>
</reference>
<dbReference type="AlphaFoldDB" id="A0A2N0Z1S4"/>
<evidence type="ECO:0000256" key="10">
    <source>
        <dbReference type="ARBA" id="ARBA00022958"/>
    </source>
</evidence>
<dbReference type="GO" id="GO:0005829">
    <property type="term" value="C:cytosol"/>
    <property type="evidence" value="ECO:0007669"/>
    <property type="project" value="TreeGrafter"/>
</dbReference>
<comment type="catalytic activity">
    <reaction evidence="12">
        <text>D-ribose + ATP = D-ribose 5-phosphate + ADP + H(+)</text>
        <dbReference type="Rhea" id="RHEA:13697"/>
        <dbReference type="ChEBI" id="CHEBI:15378"/>
        <dbReference type="ChEBI" id="CHEBI:30616"/>
        <dbReference type="ChEBI" id="CHEBI:47013"/>
        <dbReference type="ChEBI" id="CHEBI:78346"/>
        <dbReference type="ChEBI" id="CHEBI:456216"/>
        <dbReference type="EC" id="2.7.1.15"/>
    </reaction>
</comment>
<evidence type="ECO:0000256" key="5">
    <source>
        <dbReference type="ARBA" id="ARBA00022723"/>
    </source>
</evidence>
<feature type="binding site" evidence="12">
    <location>
        <begin position="251"/>
        <end position="252"/>
    </location>
    <ligand>
        <name>ATP</name>
        <dbReference type="ChEBI" id="CHEBI:30616"/>
    </ligand>
</feature>
<feature type="binding site" evidence="12">
    <location>
        <position position="183"/>
    </location>
    <ligand>
        <name>ATP</name>
        <dbReference type="ChEBI" id="CHEBI:30616"/>
    </ligand>
</feature>
<evidence type="ECO:0000256" key="8">
    <source>
        <dbReference type="ARBA" id="ARBA00022840"/>
    </source>
</evidence>
<comment type="caution">
    <text evidence="14">The sequence shown here is derived from an EMBL/GenBank/DDBJ whole genome shotgun (WGS) entry which is preliminary data.</text>
</comment>
<feature type="binding site" evidence="12">
    <location>
        <position position="285"/>
    </location>
    <ligand>
        <name>K(+)</name>
        <dbReference type="ChEBI" id="CHEBI:29103"/>
    </ligand>
</feature>
<dbReference type="InterPro" id="IPR002173">
    <property type="entry name" value="Carboh/pur_kinase_PfkB_CS"/>
</dbReference>
<dbReference type="Gene3D" id="3.40.1190.20">
    <property type="match status" value="1"/>
</dbReference>
<dbReference type="OrthoDB" id="9775849at2"/>
<feature type="binding site" evidence="12">
    <location>
        <begin position="219"/>
        <end position="224"/>
    </location>
    <ligand>
        <name>ATP</name>
        <dbReference type="ChEBI" id="CHEBI:30616"/>
    </ligand>
</feature>
<dbReference type="InterPro" id="IPR011877">
    <property type="entry name" value="Ribokinase"/>
</dbReference>
<feature type="binding site" evidence="12">
    <location>
        <begin position="39"/>
        <end position="43"/>
    </location>
    <ligand>
        <name>substrate</name>
    </ligand>
</feature>
<keyword evidence="9 12" id="KW-0460">Magnesium</keyword>
<feature type="binding site" evidence="12">
    <location>
        <position position="252"/>
    </location>
    <ligand>
        <name>substrate</name>
    </ligand>
</feature>
<evidence type="ECO:0000313" key="15">
    <source>
        <dbReference type="Proteomes" id="UP000233375"/>
    </source>
</evidence>
<organism evidence="14 15">
    <name type="scientific">Niallia nealsonii</name>
    <dbReference type="NCBI Taxonomy" id="115979"/>
    <lineage>
        <taxon>Bacteria</taxon>
        <taxon>Bacillati</taxon>
        <taxon>Bacillota</taxon>
        <taxon>Bacilli</taxon>
        <taxon>Bacillales</taxon>
        <taxon>Bacillaceae</taxon>
        <taxon>Niallia</taxon>
    </lineage>
</organism>
<feature type="binding site" evidence="12">
    <location>
        <position position="248"/>
    </location>
    <ligand>
        <name>K(+)</name>
        <dbReference type="ChEBI" id="CHEBI:29103"/>
    </ligand>
</feature>
<protein>
    <recommendedName>
        <fullName evidence="3 12">Ribokinase</fullName>
        <shortName evidence="12">RK</shortName>
        <ecNumber evidence="2 12">2.7.1.15</ecNumber>
    </recommendedName>
</protein>
<dbReference type="CDD" id="cd01174">
    <property type="entry name" value="ribokinase"/>
    <property type="match status" value="1"/>
</dbReference>
<dbReference type="UniPathway" id="UPA00916">
    <property type="reaction ID" value="UER00889"/>
</dbReference>
<comment type="cofactor">
    <cofactor evidence="12">
        <name>Mg(2+)</name>
        <dbReference type="ChEBI" id="CHEBI:18420"/>
    </cofactor>
    <text evidence="12">Requires a divalent cation, most likely magnesium in vivo, as an electrophilic catalyst to aid phosphoryl group transfer. It is the chelate of the metal and the nucleotide that is the actual substrate.</text>
</comment>
<dbReference type="PANTHER" id="PTHR10584:SF166">
    <property type="entry name" value="RIBOKINASE"/>
    <property type="match status" value="1"/>
</dbReference>
<keyword evidence="6 12" id="KW-0547">Nucleotide-binding</keyword>
<evidence type="ECO:0000256" key="4">
    <source>
        <dbReference type="ARBA" id="ARBA00022679"/>
    </source>
</evidence>
<feature type="binding site" evidence="12">
    <location>
        <position position="291"/>
    </location>
    <ligand>
        <name>K(+)</name>
        <dbReference type="ChEBI" id="CHEBI:29103"/>
    </ligand>
</feature>
<keyword evidence="4 12" id="KW-0808">Transferase</keyword>
<evidence type="ECO:0000256" key="7">
    <source>
        <dbReference type="ARBA" id="ARBA00022777"/>
    </source>
</evidence>
<evidence type="ECO:0000313" key="14">
    <source>
        <dbReference type="EMBL" id="PKG23464.1"/>
    </source>
</evidence>
<dbReference type="Proteomes" id="UP000233375">
    <property type="component" value="Unassembled WGS sequence"/>
</dbReference>
<keyword evidence="10 12" id="KW-0630">Potassium</keyword>
<gene>
    <name evidence="12 14" type="primary">rbsK</name>
    <name evidence="14" type="ORF">CWS01_11805</name>
</gene>
<comment type="function">
    <text evidence="12">Catalyzes the phosphorylation of ribose at O-5 in a reaction requiring ATP and magnesium. The resulting D-ribose-5-phosphate can then be used either for sythesis of nucleotides, histidine, and tryptophan, or as a component of the pentose phosphate pathway.</text>
</comment>
<dbReference type="InterPro" id="IPR002139">
    <property type="entry name" value="Ribo/fructo_kinase"/>
</dbReference>
<feature type="binding site" evidence="12">
    <location>
        <position position="139"/>
    </location>
    <ligand>
        <name>substrate</name>
    </ligand>
</feature>
<comment type="similarity">
    <text evidence="12">Belongs to the carbohydrate kinase PfkB family. Ribokinase subfamily.</text>
</comment>
<dbReference type="EMBL" id="PISE01000023">
    <property type="protein sequence ID" value="PKG23464.1"/>
    <property type="molecule type" value="Genomic_DNA"/>
</dbReference>
<dbReference type="InterPro" id="IPR029056">
    <property type="entry name" value="Ribokinase-like"/>
</dbReference>
<dbReference type="Pfam" id="PF00294">
    <property type="entry name" value="PfkB"/>
    <property type="match status" value="1"/>
</dbReference>
<keyword evidence="5 12" id="KW-0479">Metal-binding</keyword>
<evidence type="ECO:0000256" key="11">
    <source>
        <dbReference type="ARBA" id="ARBA00023277"/>
    </source>
</evidence>
<evidence type="ECO:0000256" key="9">
    <source>
        <dbReference type="ARBA" id="ARBA00022842"/>
    </source>
</evidence>
<evidence type="ECO:0000259" key="13">
    <source>
        <dbReference type="Pfam" id="PF00294"/>
    </source>
</evidence>
<dbReference type="NCBIfam" id="TIGR02152">
    <property type="entry name" value="D_ribokin_bact"/>
    <property type="match status" value="1"/>
</dbReference>
<comment type="pathway">
    <text evidence="12">Carbohydrate metabolism; D-ribose degradation; D-ribose 5-phosphate from beta-D-ribopyranose: step 2/2.</text>
</comment>
<keyword evidence="12" id="KW-0963">Cytoplasm</keyword>
<evidence type="ECO:0000256" key="12">
    <source>
        <dbReference type="HAMAP-Rule" id="MF_01987"/>
    </source>
</evidence>
<comment type="subunit">
    <text evidence="12">Homodimer.</text>
</comment>
<accession>A0A2N0Z1S4</accession>
<evidence type="ECO:0000256" key="2">
    <source>
        <dbReference type="ARBA" id="ARBA00012035"/>
    </source>
</evidence>
<dbReference type="GO" id="GO:0004747">
    <property type="term" value="F:ribokinase activity"/>
    <property type="evidence" value="ECO:0007669"/>
    <property type="project" value="UniProtKB-UniRule"/>
</dbReference>
<dbReference type="InterPro" id="IPR011611">
    <property type="entry name" value="PfkB_dom"/>
</dbReference>
<feature type="binding site" evidence="12">
    <location>
        <begin position="11"/>
        <end position="13"/>
    </location>
    <ligand>
        <name>substrate</name>
    </ligand>
</feature>
<proteinExistence type="inferred from homology"/>
<sequence>MKKMLVVGSINMDIVNKVEKHPLPGETVAGSGVSYIPGGKGANQAVAAAKAGGAVTMIGAVGSDVFAKELKESLKKYGVNTDYVITKNISSGLAFITLDSQGENTIILSGGANTELTKEDLAPYLNRLENYESLLLQNELHTNTNEWLIKEAEKRGVSIFWNPAPAYKVPKELLAKIDTLIVNETETEIITGLRIQDKETAEKAAKLLIEDGVRNVLITLGTNGSYFYGTNGETVYTDAYHVDAIDTTAAGDTFIGAYAQATMMNMSAKEALQFASAAAAISVTRFGAQQSSPTKEEIEAFLIKEKK</sequence>
<keyword evidence="11 12" id="KW-0119">Carbohydrate metabolism</keyword>
<feature type="active site" description="Proton acceptor" evidence="12">
    <location>
        <position position="252"/>
    </location>
</feature>
<feature type="binding site" evidence="12">
    <location>
        <position position="282"/>
    </location>
    <ligand>
        <name>K(+)</name>
        <dbReference type="ChEBI" id="CHEBI:29103"/>
    </ligand>
</feature>
<dbReference type="GO" id="GO:0019303">
    <property type="term" value="P:D-ribose catabolic process"/>
    <property type="evidence" value="ECO:0007669"/>
    <property type="project" value="UniProtKB-UniRule"/>
</dbReference>
<feature type="domain" description="Carbohydrate kinase PfkB" evidence="13">
    <location>
        <begin position="1"/>
        <end position="294"/>
    </location>
</feature>
<evidence type="ECO:0000256" key="3">
    <source>
        <dbReference type="ARBA" id="ARBA00016943"/>
    </source>
</evidence>
<comment type="similarity">
    <text evidence="1">Belongs to the carbohydrate kinase pfkB family.</text>
</comment>
<dbReference type="PROSITE" id="PS00584">
    <property type="entry name" value="PFKB_KINASES_2"/>
    <property type="match status" value="1"/>
</dbReference>
<feature type="binding site" evidence="12">
    <location>
        <position position="287"/>
    </location>
    <ligand>
        <name>K(+)</name>
        <dbReference type="ChEBI" id="CHEBI:29103"/>
    </ligand>
</feature>
<dbReference type="RefSeq" id="WP_101177405.1">
    <property type="nucleotide sequence ID" value="NZ_PISE01000023.1"/>
</dbReference>
<evidence type="ECO:0000256" key="6">
    <source>
        <dbReference type="ARBA" id="ARBA00022741"/>
    </source>
</evidence>
<dbReference type="GO" id="GO:0046872">
    <property type="term" value="F:metal ion binding"/>
    <property type="evidence" value="ECO:0007669"/>
    <property type="project" value="UniProtKB-KW"/>
</dbReference>
<dbReference type="PANTHER" id="PTHR10584">
    <property type="entry name" value="SUGAR KINASE"/>
    <property type="match status" value="1"/>
</dbReference>
<comment type="activity regulation">
    <text evidence="12">Activated by a monovalent cation that binds near, but not in, the active site. The most likely occupant of the site in vivo is potassium. Ion binding induces a conformational change that may alter substrate affinity.</text>
</comment>
<dbReference type="EC" id="2.7.1.15" evidence="2 12"/>
<dbReference type="GO" id="GO:0005524">
    <property type="term" value="F:ATP binding"/>
    <property type="evidence" value="ECO:0007669"/>
    <property type="project" value="UniProtKB-UniRule"/>
</dbReference>
<keyword evidence="7 12" id="KW-0418">Kinase</keyword>
<comment type="caution">
    <text evidence="12">Lacks conserved residue(s) required for the propagation of feature annotation.</text>
</comment>
<name>A0A2N0Z1S4_9BACI</name>
<dbReference type="SUPFAM" id="SSF53613">
    <property type="entry name" value="Ribokinase-like"/>
    <property type="match status" value="1"/>
</dbReference>
<feature type="binding site" evidence="12">
    <location>
        <position position="246"/>
    </location>
    <ligand>
        <name>K(+)</name>
        <dbReference type="ChEBI" id="CHEBI:29103"/>
    </ligand>
</feature>
<comment type="subcellular location">
    <subcellularLocation>
        <location evidence="12">Cytoplasm</location>
    </subcellularLocation>
</comment>
<keyword evidence="8 12" id="KW-0067">ATP-binding</keyword>
<dbReference type="PRINTS" id="PR00990">
    <property type="entry name" value="RIBOKINASE"/>
</dbReference>
<evidence type="ECO:0000256" key="1">
    <source>
        <dbReference type="ARBA" id="ARBA00005380"/>
    </source>
</evidence>
<keyword evidence="15" id="KW-1185">Reference proteome</keyword>
<dbReference type="HAMAP" id="MF_01987">
    <property type="entry name" value="Ribokinase"/>
    <property type="match status" value="1"/>
</dbReference>